<evidence type="ECO:0000256" key="1">
    <source>
        <dbReference type="SAM" id="MobiDB-lite"/>
    </source>
</evidence>
<feature type="region of interest" description="Disordered" evidence="1">
    <location>
        <begin position="541"/>
        <end position="583"/>
    </location>
</feature>
<dbReference type="Proteomes" id="UP000002036">
    <property type="component" value="Chromosome H"/>
</dbReference>
<dbReference type="FunCoup" id="C5E351">
    <property type="interactions" value="33"/>
</dbReference>
<gene>
    <name evidence="3" type="ordered locus">KLTH0H10428g</name>
</gene>
<keyword evidence="4" id="KW-1185">Reference proteome</keyword>
<dbReference type="HOGENOM" id="CLU_019067_0_0_1"/>
<dbReference type="AlphaFoldDB" id="C5E351"/>
<dbReference type="OMA" id="HDSHTID"/>
<feature type="region of interest" description="Disordered" evidence="1">
    <location>
        <begin position="696"/>
        <end position="736"/>
    </location>
</feature>
<feature type="compositionally biased region" description="Low complexity" evidence="1">
    <location>
        <begin position="546"/>
        <end position="562"/>
    </location>
</feature>
<feature type="compositionally biased region" description="Polar residues" evidence="1">
    <location>
        <begin position="599"/>
        <end position="610"/>
    </location>
</feature>
<evidence type="ECO:0000256" key="2">
    <source>
        <dbReference type="SAM" id="Phobius"/>
    </source>
</evidence>
<feature type="compositionally biased region" description="Polar residues" evidence="1">
    <location>
        <begin position="566"/>
        <end position="577"/>
    </location>
</feature>
<proteinExistence type="predicted"/>
<dbReference type="OrthoDB" id="4068368at2759"/>
<dbReference type="EMBL" id="CU928180">
    <property type="protein sequence ID" value="CAR30462.1"/>
    <property type="molecule type" value="Genomic_DNA"/>
</dbReference>
<accession>C5E351</accession>
<dbReference type="KEGG" id="lth:KLTH0H10428g"/>
<keyword evidence="2" id="KW-0812">Transmembrane</keyword>
<dbReference type="RefSeq" id="XP_002556324.1">
    <property type="nucleotide sequence ID" value="XM_002556278.1"/>
</dbReference>
<dbReference type="GeneID" id="8294655"/>
<protein>
    <submittedName>
        <fullName evidence="3">KLTH0H10428p</fullName>
    </submittedName>
</protein>
<name>C5E351_LACTC</name>
<dbReference type="InParanoid" id="C5E351"/>
<evidence type="ECO:0000313" key="4">
    <source>
        <dbReference type="Proteomes" id="UP000002036"/>
    </source>
</evidence>
<organism evidence="3 4">
    <name type="scientific">Lachancea thermotolerans (strain ATCC 56472 / CBS 6340 / NRRL Y-8284)</name>
    <name type="common">Yeast</name>
    <name type="synonym">Kluyveromyces thermotolerans</name>
    <dbReference type="NCBI Taxonomy" id="559295"/>
    <lineage>
        <taxon>Eukaryota</taxon>
        <taxon>Fungi</taxon>
        <taxon>Dikarya</taxon>
        <taxon>Ascomycota</taxon>
        <taxon>Saccharomycotina</taxon>
        <taxon>Saccharomycetes</taxon>
        <taxon>Saccharomycetales</taxon>
        <taxon>Saccharomycetaceae</taxon>
        <taxon>Lachancea</taxon>
    </lineage>
</organism>
<feature type="compositionally biased region" description="Low complexity" evidence="1">
    <location>
        <begin position="723"/>
        <end position="733"/>
    </location>
</feature>
<evidence type="ECO:0000313" key="3">
    <source>
        <dbReference type="EMBL" id="CAR30462.1"/>
    </source>
</evidence>
<feature type="transmembrane region" description="Helical" evidence="2">
    <location>
        <begin position="71"/>
        <end position="95"/>
    </location>
</feature>
<sequence>MRRKKPCNLVLSLTRICAALLSLSSGAFSIAVLCVGPQESCFNEAALIIILIGAIMNAMVQIALAIRDELFFKFISIFPLSMTLGSGVCYIKFLIERLPTTNISSGRAGLVTAHLSILLSTLLLSGASSSLTPQHATKESVKVHGPGGDMEPGNNEQTKVATKTVAMKNSSQTLTPEHDFQEIYSHQNWMNKYSSTYSGSESASATSVVKHSLEAQASQNSAQEQMFADPSRKISKKPKVRSFLRMRPKNKVSKDRAVLETPQMDESIQAHYVTRLSTIQDNSKSFLNVTHNLQHRDVSSKSARSSSLLSDHGKATVFDEDAFLMEKNAVHRINSALLPPSLRASDKDDKNYKWNSGISELHNSPPTSSVTEDGLDLLQENDLEDIPQAPDWSKPLDTNADTPKLLKKVNFQDWQTHSDRLLESERILSESSPKLLPGLLFQPKDRLQPEVDFSFPAQKPKLDFDDFLGHNNDDTVSELDILFRREEGGLTDKSDTADFMESILKQNDVSTNLKRLSKEMSFTSGNHSPTKSMTSIITNSANGSFKYPSRSPQKSPSKSPSKFGSMFSNAGHSQASNHIHHSRSNSQITAFLHTVANKGNTNSSVQSSPTRGGRLRRSFSKKMSLSSISFKQEEDECLHEHIRGKSIDFSYVHSLQNKHSPSKSLTLAGRRNSMFAPGDLKLRTVSAIFSEDDAGHNSTVSKLKQGIGPTEDVTNQKTEDSSTRSSQSITSETHYPQAVIGEYDREKWSTLLSMSLIDSPKSAAANY</sequence>
<reference evidence="3 4" key="1">
    <citation type="journal article" date="2009" name="Genome Res.">
        <title>Comparative genomics of protoploid Saccharomycetaceae.</title>
        <authorList>
            <consortium name="The Genolevures Consortium"/>
            <person name="Souciet J.-L."/>
            <person name="Dujon B."/>
            <person name="Gaillardin C."/>
            <person name="Johnston M."/>
            <person name="Baret P.V."/>
            <person name="Cliften P."/>
            <person name="Sherman D.J."/>
            <person name="Weissenbach J."/>
            <person name="Westhof E."/>
            <person name="Wincker P."/>
            <person name="Jubin C."/>
            <person name="Poulain J."/>
            <person name="Barbe V."/>
            <person name="Segurens B."/>
            <person name="Artiguenave F."/>
            <person name="Anthouard V."/>
            <person name="Vacherie B."/>
            <person name="Val M.-E."/>
            <person name="Fulton R.S."/>
            <person name="Minx P."/>
            <person name="Wilson R."/>
            <person name="Durrens P."/>
            <person name="Jean G."/>
            <person name="Marck C."/>
            <person name="Martin T."/>
            <person name="Nikolski M."/>
            <person name="Rolland T."/>
            <person name="Seret M.-L."/>
            <person name="Casaregola S."/>
            <person name="Despons L."/>
            <person name="Fairhead C."/>
            <person name="Fischer G."/>
            <person name="Lafontaine I."/>
            <person name="Leh V."/>
            <person name="Lemaire M."/>
            <person name="de Montigny J."/>
            <person name="Neuveglise C."/>
            <person name="Thierry A."/>
            <person name="Blanc-Lenfle I."/>
            <person name="Bleykasten C."/>
            <person name="Diffels J."/>
            <person name="Fritsch E."/>
            <person name="Frangeul L."/>
            <person name="Goeffon A."/>
            <person name="Jauniaux N."/>
            <person name="Kachouri-Lafond R."/>
            <person name="Payen C."/>
            <person name="Potier S."/>
            <person name="Pribylova L."/>
            <person name="Ozanne C."/>
            <person name="Richard G.-F."/>
            <person name="Sacerdot C."/>
            <person name="Straub M.-L."/>
            <person name="Talla E."/>
        </authorList>
    </citation>
    <scope>NUCLEOTIDE SEQUENCE [LARGE SCALE GENOMIC DNA]</scope>
    <source>
        <strain evidence="4">ATCC 56472 / CBS 6340 / NRRL Y-8284</strain>
    </source>
</reference>
<feature type="region of interest" description="Disordered" evidence="1">
    <location>
        <begin position="135"/>
        <end position="155"/>
    </location>
</feature>
<feature type="region of interest" description="Disordered" evidence="1">
    <location>
        <begin position="599"/>
        <end position="620"/>
    </location>
</feature>
<feature type="transmembrane region" description="Helical" evidence="2">
    <location>
        <begin position="45"/>
        <end position="64"/>
    </location>
</feature>
<keyword evidence="2" id="KW-1133">Transmembrane helix</keyword>
<keyword evidence="2" id="KW-0472">Membrane</keyword>
<dbReference type="eggNOG" id="ENOG502RMJZ">
    <property type="taxonomic scope" value="Eukaryota"/>
</dbReference>